<dbReference type="PANTHER" id="PTHR12151:SF25">
    <property type="entry name" value="LINALOOL DEHYDRATASE_ISOMERASE DOMAIN-CONTAINING PROTEIN"/>
    <property type="match status" value="1"/>
</dbReference>
<evidence type="ECO:0000313" key="5">
    <source>
        <dbReference type="Proteomes" id="UP000812270"/>
    </source>
</evidence>
<dbReference type="Pfam" id="PF02630">
    <property type="entry name" value="SCO1-SenC"/>
    <property type="match status" value="1"/>
</dbReference>
<feature type="disulfide bond" description="Redox-active" evidence="2">
    <location>
        <begin position="92"/>
        <end position="96"/>
    </location>
</feature>
<feature type="domain" description="Thioredoxin" evidence="3">
    <location>
        <begin position="54"/>
        <end position="227"/>
    </location>
</feature>
<dbReference type="EMBL" id="JAHSPG010000008">
    <property type="protein sequence ID" value="MBV4357795.1"/>
    <property type="molecule type" value="Genomic_DNA"/>
</dbReference>
<dbReference type="AlphaFoldDB" id="A0A9E2W2W4"/>
<dbReference type="Proteomes" id="UP000812270">
    <property type="component" value="Unassembled WGS sequence"/>
</dbReference>
<evidence type="ECO:0000259" key="3">
    <source>
        <dbReference type="PROSITE" id="PS51352"/>
    </source>
</evidence>
<sequence>MNKSALLGLCLAILLPVVCYFIVDHFSENAVPMPPRYYPDSVISKVEGGKEITDTIWHKAADVKLVNQLGDSVSLSDLKGKVIVADFFFTHCPSICPTLTKNMKKLQSSLKLKDDTKMIDTTFVQFVSFTVDPQRDSAEQLKRYADRFGVNHDVWWMLTGNKKTIYDFALNELKLGLQDGEGVDSNFIHSQKMVLLDKDRVVRGYYDGLDSASMEKLAEGIVFLMLEKDKKKKRNLFRK</sequence>
<organism evidence="4 5">
    <name type="scientific">Pinibacter aurantiacus</name>
    <dbReference type="NCBI Taxonomy" id="2851599"/>
    <lineage>
        <taxon>Bacteria</taxon>
        <taxon>Pseudomonadati</taxon>
        <taxon>Bacteroidota</taxon>
        <taxon>Chitinophagia</taxon>
        <taxon>Chitinophagales</taxon>
        <taxon>Chitinophagaceae</taxon>
        <taxon>Pinibacter</taxon>
    </lineage>
</organism>
<dbReference type="PROSITE" id="PS51352">
    <property type="entry name" value="THIOREDOXIN_2"/>
    <property type="match status" value="1"/>
</dbReference>
<keyword evidence="1" id="KW-0186">Copper</keyword>
<dbReference type="InterPro" id="IPR003782">
    <property type="entry name" value="SCO1/SenC"/>
</dbReference>
<feature type="binding site" evidence="1">
    <location>
        <position position="92"/>
    </location>
    <ligand>
        <name>Cu cation</name>
        <dbReference type="ChEBI" id="CHEBI:23378"/>
    </ligand>
</feature>
<accession>A0A9E2W2W4</accession>
<dbReference type="GO" id="GO:0046872">
    <property type="term" value="F:metal ion binding"/>
    <property type="evidence" value="ECO:0007669"/>
    <property type="project" value="UniProtKB-KW"/>
</dbReference>
<gene>
    <name evidence="4" type="ORF">KTO63_11595</name>
</gene>
<keyword evidence="1" id="KW-0479">Metal-binding</keyword>
<dbReference type="CDD" id="cd02968">
    <property type="entry name" value="SCO"/>
    <property type="match status" value="1"/>
</dbReference>
<name>A0A9E2W2W4_9BACT</name>
<keyword evidence="2" id="KW-1015">Disulfide bond</keyword>
<proteinExistence type="predicted"/>
<evidence type="ECO:0000256" key="1">
    <source>
        <dbReference type="PIRSR" id="PIRSR603782-1"/>
    </source>
</evidence>
<keyword evidence="5" id="KW-1185">Reference proteome</keyword>
<dbReference type="InterPro" id="IPR013766">
    <property type="entry name" value="Thioredoxin_domain"/>
</dbReference>
<evidence type="ECO:0000313" key="4">
    <source>
        <dbReference type="EMBL" id="MBV4357795.1"/>
    </source>
</evidence>
<dbReference type="PANTHER" id="PTHR12151">
    <property type="entry name" value="ELECTRON TRANSPORT PROTIN SCO1/SENC FAMILY MEMBER"/>
    <property type="match status" value="1"/>
</dbReference>
<protein>
    <submittedName>
        <fullName evidence="4">SCO family protein</fullName>
    </submittedName>
</protein>
<comment type="caution">
    <text evidence="4">The sequence shown here is derived from an EMBL/GenBank/DDBJ whole genome shotgun (WGS) entry which is preliminary data.</text>
</comment>
<reference evidence="4" key="1">
    <citation type="submission" date="2021-06" db="EMBL/GenBank/DDBJ databases">
        <authorList>
            <person name="Huq M.A."/>
        </authorList>
    </citation>
    <scope>NUCLEOTIDE SEQUENCE</scope>
    <source>
        <strain evidence="4">MAH-26</strain>
    </source>
</reference>
<evidence type="ECO:0000256" key="2">
    <source>
        <dbReference type="PIRSR" id="PIRSR603782-2"/>
    </source>
</evidence>
<feature type="binding site" evidence="1">
    <location>
        <position position="96"/>
    </location>
    <ligand>
        <name>Cu cation</name>
        <dbReference type="ChEBI" id="CHEBI:23378"/>
    </ligand>
</feature>
<feature type="binding site" evidence="1">
    <location>
        <position position="189"/>
    </location>
    <ligand>
        <name>Cu cation</name>
        <dbReference type="ChEBI" id="CHEBI:23378"/>
    </ligand>
</feature>